<dbReference type="InterPro" id="IPR059117">
    <property type="entry name" value="APS_kinase_dom"/>
</dbReference>
<evidence type="ECO:0000256" key="7">
    <source>
        <dbReference type="RuleBase" id="RU004347"/>
    </source>
</evidence>
<name>A0A1F7RU98_9BACT</name>
<dbReference type="EC" id="2.7.1.25" evidence="2 6"/>
<dbReference type="NCBIfam" id="NF003013">
    <property type="entry name" value="PRK03846.1"/>
    <property type="match status" value="1"/>
</dbReference>
<feature type="domain" description="APS kinase" evidence="8">
    <location>
        <begin position="10"/>
        <end position="157"/>
    </location>
</feature>
<evidence type="ECO:0000313" key="10">
    <source>
        <dbReference type="Proteomes" id="UP000178435"/>
    </source>
</evidence>
<evidence type="ECO:0000256" key="6">
    <source>
        <dbReference type="HAMAP-Rule" id="MF_00065"/>
    </source>
</evidence>
<dbReference type="PANTHER" id="PTHR42700">
    <property type="entry name" value="SULFATE ADENYLYLTRANSFERASE"/>
    <property type="match status" value="1"/>
</dbReference>
<comment type="catalytic activity">
    <reaction evidence="1 6 7">
        <text>adenosine 5'-phosphosulfate + ATP = 3'-phosphoadenylyl sulfate + ADP + H(+)</text>
        <dbReference type="Rhea" id="RHEA:24152"/>
        <dbReference type="ChEBI" id="CHEBI:15378"/>
        <dbReference type="ChEBI" id="CHEBI:30616"/>
        <dbReference type="ChEBI" id="CHEBI:58243"/>
        <dbReference type="ChEBI" id="CHEBI:58339"/>
        <dbReference type="ChEBI" id="CHEBI:456216"/>
        <dbReference type="EC" id="2.7.1.25"/>
    </reaction>
</comment>
<dbReference type="AlphaFoldDB" id="A0A1F7RU98"/>
<evidence type="ECO:0000256" key="4">
    <source>
        <dbReference type="ARBA" id="ARBA00022741"/>
    </source>
</evidence>
<evidence type="ECO:0000256" key="2">
    <source>
        <dbReference type="ARBA" id="ARBA00012121"/>
    </source>
</evidence>
<accession>A0A1F7RU98</accession>
<dbReference type="GO" id="GO:0005737">
    <property type="term" value="C:cytoplasm"/>
    <property type="evidence" value="ECO:0007669"/>
    <property type="project" value="TreeGrafter"/>
</dbReference>
<dbReference type="UniPathway" id="UPA00140">
    <property type="reaction ID" value="UER00205"/>
</dbReference>
<dbReference type="InterPro" id="IPR002891">
    <property type="entry name" value="APS"/>
</dbReference>
<dbReference type="SUPFAM" id="SSF52540">
    <property type="entry name" value="P-loop containing nucleoside triphosphate hydrolases"/>
    <property type="match status" value="1"/>
</dbReference>
<evidence type="ECO:0000259" key="8">
    <source>
        <dbReference type="Pfam" id="PF01583"/>
    </source>
</evidence>
<keyword evidence="3 6" id="KW-0808">Transferase</keyword>
<dbReference type="NCBIfam" id="TIGR00455">
    <property type="entry name" value="apsK"/>
    <property type="match status" value="1"/>
</dbReference>
<gene>
    <name evidence="6" type="primary">cysC</name>
    <name evidence="9" type="ORF">A2149_06420</name>
</gene>
<comment type="function">
    <text evidence="6 7">Catalyzes the synthesis of activated sulfate.</text>
</comment>
<comment type="similarity">
    <text evidence="6 7">Belongs to the APS kinase family.</text>
</comment>
<dbReference type="GO" id="GO:0010134">
    <property type="term" value="P:sulfate assimilation via adenylyl sulfate reduction"/>
    <property type="evidence" value="ECO:0007669"/>
    <property type="project" value="TreeGrafter"/>
</dbReference>
<dbReference type="NCBIfam" id="NF004041">
    <property type="entry name" value="PRK05541.1"/>
    <property type="match status" value="1"/>
</dbReference>
<evidence type="ECO:0000256" key="5">
    <source>
        <dbReference type="ARBA" id="ARBA00022840"/>
    </source>
</evidence>
<feature type="active site" description="Phosphoserine intermediate" evidence="6">
    <location>
        <position position="92"/>
    </location>
</feature>
<proteinExistence type="inferred from homology"/>
<dbReference type="HAMAP" id="MF_00065">
    <property type="entry name" value="Adenylyl_sulf_kinase"/>
    <property type="match status" value="1"/>
</dbReference>
<comment type="pathway">
    <text evidence="6 7">Sulfur metabolism; hydrogen sulfide biosynthesis; sulfite from sulfate: step 2/3.</text>
</comment>
<dbReference type="NCBIfam" id="NF002059">
    <property type="entry name" value="PRK00889.1"/>
    <property type="match status" value="1"/>
</dbReference>
<dbReference type="CDD" id="cd02027">
    <property type="entry name" value="APSK"/>
    <property type="match status" value="1"/>
</dbReference>
<evidence type="ECO:0000313" key="9">
    <source>
        <dbReference type="EMBL" id="OGL44960.1"/>
    </source>
</evidence>
<dbReference type="GO" id="GO:0004781">
    <property type="term" value="F:sulfate adenylyltransferase (ATP) activity"/>
    <property type="evidence" value="ECO:0007669"/>
    <property type="project" value="TreeGrafter"/>
</dbReference>
<evidence type="ECO:0000256" key="3">
    <source>
        <dbReference type="ARBA" id="ARBA00022679"/>
    </source>
</evidence>
<reference evidence="9 10" key="1">
    <citation type="journal article" date="2016" name="Nat. Commun.">
        <title>Thousands of microbial genomes shed light on interconnected biogeochemical processes in an aquifer system.</title>
        <authorList>
            <person name="Anantharaman K."/>
            <person name="Brown C.T."/>
            <person name="Hug L.A."/>
            <person name="Sharon I."/>
            <person name="Castelle C.J."/>
            <person name="Probst A.J."/>
            <person name="Thomas B.C."/>
            <person name="Singh A."/>
            <person name="Wilkins M.J."/>
            <person name="Karaoz U."/>
            <person name="Brodie E.L."/>
            <person name="Williams K.H."/>
            <person name="Hubbard S.S."/>
            <person name="Banfield J.F."/>
        </authorList>
    </citation>
    <scope>NUCLEOTIDE SEQUENCE [LARGE SCALE GENOMIC DNA]</scope>
</reference>
<dbReference type="InterPro" id="IPR050512">
    <property type="entry name" value="Sulf_AdTrans/APS_kinase"/>
</dbReference>
<keyword evidence="6" id="KW-0597">Phosphoprotein</keyword>
<sequence length="207" mass="23343">MNSKGGNLMKGFTLWFTGLSGSGKSTLSKKVEEILLERGMKVEILDGDVVRTNLSKGLGFSKEDRDTNIKRIGFVCHLLTRNDVVAISAAISPYREIRDYNRKLIGRFVEVFCKCPIPVLAERDIKGLYKKALKGEIQNFTGVSDPYEEPLNPEILIESDKENEEESVLKIIRTLELMGYVPSSGESEYSDEEEEKIKARLKDLGYI</sequence>
<protein>
    <recommendedName>
        <fullName evidence="2 6">Adenylyl-sulfate kinase</fullName>
        <ecNumber evidence="2 6">2.7.1.25</ecNumber>
    </recommendedName>
    <alternativeName>
        <fullName evidence="6">APS kinase</fullName>
    </alternativeName>
    <alternativeName>
        <fullName evidence="6">ATP adenosine-5'-phosphosulfate 3'-phosphotransferase</fullName>
    </alternativeName>
    <alternativeName>
        <fullName evidence="6">Adenosine-5'-phosphosulfate kinase</fullName>
    </alternativeName>
</protein>
<feature type="binding site" evidence="6">
    <location>
        <begin position="18"/>
        <end position="25"/>
    </location>
    <ligand>
        <name>ATP</name>
        <dbReference type="ChEBI" id="CHEBI:30616"/>
    </ligand>
</feature>
<comment type="caution">
    <text evidence="9">The sequence shown here is derived from an EMBL/GenBank/DDBJ whole genome shotgun (WGS) entry which is preliminary data.</text>
</comment>
<evidence type="ECO:0000256" key="1">
    <source>
        <dbReference type="ARBA" id="ARBA00001823"/>
    </source>
</evidence>
<dbReference type="Gene3D" id="3.40.50.300">
    <property type="entry name" value="P-loop containing nucleotide triphosphate hydrolases"/>
    <property type="match status" value="1"/>
</dbReference>
<keyword evidence="4 6" id="KW-0547">Nucleotide-binding</keyword>
<keyword evidence="5 6" id="KW-0067">ATP-binding</keyword>
<dbReference type="PANTHER" id="PTHR42700:SF1">
    <property type="entry name" value="SULFATE ADENYLYLTRANSFERASE"/>
    <property type="match status" value="1"/>
</dbReference>
<dbReference type="GO" id="GO:0004020">
    <property type="term" value="F:adenylylsulfate kinase activity"/>
    <property type="evidence" value="ECO:0007669"/>
    <property type="project" value="UniProtKB-UniRule"/>
</dbReference>
<dbReference type="EMBL" id="MGDF01000118">
    <property type="protein sequence ID" value="OGL44960.1"/>
    <property type="molecule type" value="Genomic_DNA"/>
</dbReference>
<dbReference type="InterPro" id="IPR027417">
    <property type="entry name" value="P-loop_NTPase"/>
</dbReference>
<dbReference type="Pfam" id="PF01583">
    <property type="entry name" value="APS_kinase"/>
    <property type="match status" value="1"/>
</dbReference>
<dbReference type="GO" id="GO:0005524">
    <property type="term" value="F:ATP binding"/>
    <property type="evidence" value="ECO:0007669"/>
    <property type="project" value="UniProtKB-UniRule"/>
</dbReference>
<dbReference type="GO" id="GO:0019379">
    <property type="term" value="P:sulfate assimilation, phosphoadenylyl sulfate reduction by phosphoadenylyl-sulfate reductase (thioredoxin)"/>
    <property type="evidence" value="ECO:0007669"/>
    <property type="project" value="TreeGrafter"/>
</dbReference>
<dbReference type="Proteomes" id="UP000178435">
    <property type="component" value="Unassembled WGS sequence"/>
</dbReference>
<organism evidence="9 10">
    <name type="scientific">Candidatus Schekmanbacteria bacterium RBG_16_38_11</name>
    <dbReference type="NCBI Taxonomy" id="1817880"/>
    <lineage>
        <taxon>Bacteria</taxon>
        <taxon>Candidatus Schekmaniibacteriota</taxon>
    </lineage>
</organism>
<dbReference type="GO" id="GO:0070814">
    <property type="term" value="P:hydrogen sulfide biosynthetic process"/>
    <property type="evidence" value="ECO:0007669"/>
    <property type="project" value="UniProtKB-UniRule"/>
</dbReference>
<keyword evidence="6 7" id="KW-0418">Kinase</keyword>